<feature type="compositionally biased region" description="Basic and acidic residues" evidence="1">
    <location>
        <begin position="87"/>
        <end position="96"/>
    </location>
</feature>
<evidence type="ECO:0000313" key="3">
    <source>
        <dbReference type="Proteomes" id="UP000735302"/>
    </source>
</evidence>
<feature type="compositionally biased region" description="Low complexity" evidence="1">
    <location>
        <begin position="109"/>
        <end position="120"/>
    </location>
</feature>
<feature type="region of interest" description="Disordered" evidence="1">
    <location>
        <begin position="87"/>
        <end position="120"/>
    </location>
</feature>
<dbReference type="Proteomes" id="UP000735302">
    <property type="component" value="Unassembled WGS sequence"/>
</dbReference>
<accession>A0AAV4AAI3</accession>
<dbReference type="EMBL" id="BLXT01003747">
    <property type="protein sequence ID" value="GFO05185.1"/>
    <property type="molecule type" value="Genomic_DNA"/>
</dbReference>
<proteinExistence type="predicted"/>
<organism evidence="2 3">
    <name type="scientific">Plakobranchus ocellatus</name>
    <dbReference type="NCBI Taxonomy" id="259542"/>
    <lineage>
        <taxon>Eukaryota</taxon>
        <taxon>Metazoa</taxon>
        <taxon>Spiralia</taxon>
        <taxon>Lophotrochozoa</taxon>
        <taxon>Mollusca</taxon>
        <taxon>Gastropoda</taxon>
        <taxon>Heterobranchia</taxon>
        <taxon>Euthyneura</taxon>
        <taxon>Panpulmonata</taxon>
        <taxon>Sacoglossa</taxon>
        <taxon>Placobranchoidea</taxon>
        <taxon>Plakobranchidae</taxon>
        <taxon>Plakobranchus</taxon>
    </lineage>
</organism>
<name>A0AAV4AAI3_9GAST</name>
<evidence type="ECO:0000256" key="1">
    <source>
        <dbReference type="SAM" id="MobiDB-lite"/>
    </source>
</evidence>
<sequence length="220" mass="24713">MDYFLVNVNNCMGRGQGGAGPMKTEAAVPRARVGCYKQTNKQHETAKNKIRRAYRASSDRQTNNTRQQRTRLLGSIELVLTGKPFDATDKQHETSKNKMRRVYRASSDRQTNNTRQQRTRLSGSIELVLTGKQFDATDKQHETAKNKIRRVYRASSDRLMSSPTADIHASQAVGGDVGGTVANESALRSAGTLISRVQARHRRPSLTECKKAWDHIVDWL</sequence>
<gene>
    <name evidence="2" type="ORF">PoB_003169000</name>
</gene>
<dbReference type="AlphaFoldDB" id="A0AAV4AAI3"/>
<protein>
    <submittedName>
        <fullName evidence="2">Uncharacterized protein</fullName>
    </submittedName>
</protein>
<comment type="caution">
    <text evidence="2">The sequence shown here is derived from an EMBL/GenBank/DDBJ whole genome shotgun (WGS) entry which is preliminary data.</text>
</comment>
<evidence type="ECO:0000313" key="2">
    <source>
        <dbReference type="EMBL" id="GFO05185.1"/>
    </source>
</evidence>
<reference evidence="2 3" key="1">
    <citation type="journal article" date="2021" name="Elife">
        <title>Chloroplast acquisition without the gene transfer in kleptoplastic sea slugs, Plakobranchus ocellatus.</title>
        <authorList>
            <person name="Maeda T."/>
            <person name="Takahashi S."/>
            <person name="Yoshida T."/>
            <person name="Shimamura S."/>
            <person name="Takaki Y."/>
            <person name="Nagai Y."/>
            <person name="Toyoda A."/>
            <person name="Suzuki Y."/>
            <person name="Arimoto A."/>
            <person name="Ishii H."/>
            <person name="Satoh N."/>
            <person name="Nishiyama T."/>
            <person name="Hasebe M."/>
            <person name="Maruyama T."/>
            <person name="Minagawa J."/>
            <person name="Obokata J."/>
            <person name="Shigenobu S."/>
        </authorList>
    </citation>
    <scope>NUCLEOTIDE SEQUENCE [LARGE SCALE GENOMIC DNA]</scope>
</reference>
<keyword evidence="3" id="KW-1185">Reference proteome</keyword>